<dbReference type="PROSITE" id="PS51257">
    <property type="entry name" value="PROKAR_LIPOPROTEIN"/>
    <property type="match status" value="1"/>
</dbReference>
<evidence type="ECO:0000256" key="2">
    <source>
        <dbReference type="ARBA" id="ARBA00022475"/>
    </source>
</evidence>
<evidence type="ECO:0000256" key="7">
    <source>
        <dbReference type="SAM" id="SignalP"/>
    </source>
</evidence>
<comment type="similarity">
    <text evidence="1">Belongs to the EcnA/EcnB lipoprotein family.</text>
</comment>
<keyword evidence="6 8" id="KW-0449">Lipoprotein</keyword>
<keyword evidence="9" id="KW-1185">Reference proteome</keyword>
<sequence length="45" mass="4522">MRMTIVALLGLFALSACETVGGAGEDIQSAGQAVEGAAQDVQNDL</sequence>
<evidence type="ECO:0000256" key="4">
    <source>
        <dbReference type="ARBA" id="ARBA00023136"/>
    </source>
</evidence>
<dbReference type="Pfam" id="PF08085">
    <property type="entry name" value="Entericidin"/>
    <property type="match status" value="1"/>
</dbReference>
<keyword evidence="2" id="KW-1003">Cell membrane</keyword>
<evidence type="ECO:0000256" key="1">
    <source>
        <dbReference type="ARBA" id="ARBA00010296"/>
    </source>
</evidence>
<dbReference type="RefSeq" id="WP_311693580.1">
    <property type="nucleotide sequence ID" value="NZ_JAVRHL010000004.1"/>
</dbReference>
<dbReference type="Proteomes" id="UP001265259">
    <property type="component" value="Unassembled WGS sequence"/>
</dbReference>
<organism evidence="8 9">
    <name type="scientific">Tropicimonas omnivorans</name>
    <dbReference type="NCBI Taxonomy" id="3075590"/>
    <lineage>
        <taxon>Bacteria</taxon>
        <taxon>Pseudomonadati</taxon>
        <taxon>Pseudomonadota</taxon>
        <taxon>Alphaproteobacteria</taxon>
        <taxon>Rhodobacterales</taxon>
        <taxon>Roseobacteraceae</taxon>
        <taxon>Tropicimonas</taxon>
    </lineage>
</organism>
<evidence type="ECO:0000313" key="8">
    <source>
        <dbReference type="EMBL" id="MDT0684257.1"/>
    </source>
</evidence>
<dbReference type="EMBL" id="JAVRHL010000004">
    <property type="protein sequence ID" value="MDT0684257.1"/>
    <property type="molecule type" value="Genomic_DNA"/>
</dbReference>
<evidence type="ECO:0000313" key="9">
    <source>
        <dbReference type="Proteomes" id="UP001265259"/>
    </source>
</evidence>
<name>A0ABU3DKM8_9RHOB</name>
<reference evidence="8 9" key="1">
    <citation type="submission" date="2023-09" db="EMBL/GenBank/DDBJ databases">
        <authorList>
            <person name="Rey-Velasco X."/>
        </authorList>
    </citation>
    <scope>NUCLEOTIDE SEQUENCE [LARGE SCALE GENOMIC DNA]</scope>
    <source>
        <strain evidence="8 9">F158</strain>
    </source>
</reference>
<proteinExistence type="inferred from homology"/>
<feature type="chain" id="PRO_5046196292" evidence="7">
    <location>
        <begin position="19"/>
        <end position="45"/>
    </location>
</feature>
<accession>A0ABU3DKM8</accession>
<evidence type="ECO:0000256" key="3">
    <source>
        <dbReference type="ARBA" id="ARBA00022729"/>
    </source>
</evidence>
<evidence type="ECO:0000256" key="6">
    <source>
        <dbReference type="ARBA" id="ARBA00023288"/>
    </source>
</evidence>
<protein>
    <submittedName>
        <fullName evidence="8">Entericidin A/B family lipoprotein</fullName>
    </submittedName>
</protein>
<evidence type="ECO:0000256" key="5">
    <source>
        <dbReference type="ARBA" id="ARBA00023139"/>
    </source>
</evidence>
<dbReference type="InterPro" id="IPR012556">
    <property type="entry name" value="Entericidin"/>
</dbReference>
<keyword evidence="4" id="KW-0472">Membrane</keyword>
<comment type="caution">
    <text evidence="8">The sequence shown here is derived from an EMBL/GenBank/DDBJ whole genome shotgun (WGS) entry which is preliminary data.</text>
</comment>
<keyword evidence="3 7" id="KW-0732">Signal</keyword>
<keyword evidence="5" id="KW-0564">Palmitate</keyword>
<feature type="signal peptide" evidence="7">
    <location>
        <begin position="1"/>
        <end position="18"/>
    </location>
</feature>
<gene>
    <name evidence="8" type="ORF">RM543_16350</name>
</gene>